<evidence type="ECO:0000256" key="1">
    <source>
        <dbReference type="SAM" id="Phobius"/>
    </source>
</evidence>
<dbReference type="EMBL" id="JBHUCO010000033">
    <property type="protein sequence ID" value="MFD1521316.1"/>
    <property type="molecule type" value="Genomic_DNA"/>
</dbReference>
<proteinExistence type="predicted"/>
<comment type="caution">
    <text evidence="2">The sequence shown here is derived from an EMBL/GenBank/DDBJ whole genome shotgun (WGS) entry which is preliminary data.</text>
</comment>
<dbReference type="RefSeq" id="WP_344730282.1">
    <property type="nucleotide sequence ID" value="NZ_BAAAUS010000065.1"/>
</dbReference>
<keyword evidence="1" id="KW-1133">Transmembrane helix</keyword>
<feature type="transmembrane region" description="Helical" evidence="1">
    <location>
        <begin position="96"/>
        <end position="120"/>
    </location>
</feature>
<keyword evidence="1" id="KW-0472">Membrane</keyword>
<organism evidence="2 3">
    <name type="scientific">Pseudonocardia yunnanensis</name>
    <dbReference type="NCBI Taxonomy" id="58107"/>
    <lineage>
        <taxon>Bacteria</taxon>
        <taxon>Bacillati</taxon>
        <taxon>Actinomycetota</taxon>
        <taxon>Actinomycetes</taxon>
        <taxon>Pseudonocardiales</taxon>
        <taxon>Pseudonocardiaceae</taxon>
        <taxon>Pseudonocardia</taxon>
    </lineage>
</organism>
<name>A0ABW4F1C4_9PSEU</name>
<reference evidence="3" key="1">
    <citation type="journal article" date="2019" name="Int. J. Syst. Evol. Microbiol.">
        <title>The Global Catalogue of Microorganisms (GCM) 10K type strain sequencing project: providing services to taxonomists for standard genome sequencing and annotation.</title>
        <authorList>
            <consortium name="The Broad Institute Genomics Platform"/>
            <consortium name="The Broad Institute Genome Sequencing Center for Infectious Disease"/>
            <person name="Wu L."/>
            <person name="Ma J."/>
        </authorList>
    </citation>
    <scope>NUCLEOTIDE SEQUENCE [LARGE SCALE GENOMIC DNA]</scope>
    <source>
        <strain evidence="3">CCM 7043</strain>
    </source>
</reference>
<evidence type="ECO:0008006" key="4">
    <source>
        <dbReference type="Google" id="ProtNLM"/>
    </source>
</evidence>
<keyword evidence="1" id="KW-0812">Transmembrane</keyword>
<gene>
    <name evidence="2" type="ORF">ACFSJD_27705</name>
</gene>
<evidence type="ECO:0000313" key="2">
    <source>
        <dbReference type="EMBL" id="MFD1521316.1"/>
    </source>
</evidence>
<sequence length="154" mass="16492">MTLTDNPTIVIAVVALALIFLRQFTARRVRATAYLWAAFLLLIGLVPPGPVLHPTVATVALLVISLCASIAFGVLRGRQIPVWRDGHGVILRRGDATTMLLWLATIATRLVLAAVGYVAFAEPIELNALWLGLGLSLAAQQLFTARRAIALSAT</sequence>
<feature type="transmembrane region" description="Helical" evidence="1">
    <location>
        <begin position="55"/>
        <end position="75"/>
    </location>
</feature>
<keyword evidence="3" id="KW-1185">Reference proteome</keyword>
<protein>
    <recommendedName>
        <fullName evidence="4">DUF1453 domain-containing protein</fullName>
    </recommendedName>
</protein>
<evidence type="ECO:0000313" key="3">
    <source>
        <dbReference type="Proteomes" id="UP001597114"/>
    </source>
</evidence>
<accession>A0ABW4F1C4</accession>
<dbReference type="Proteomes" id="UP001597114">
    <property type="component" value="Unassembled WGS sequence"/>
</dbReference>
<feature type="transmembrane region" description="Helical" evidence="1">
    <location>
        <begin position="6"/>
        <end position="24"/>
    </location>
</feature>
<feature type="transmembrane region" description="Helical" evidence="1">
    <location>
        <begin position="31"/>
        <end position="49"/>
    </location>
</feature>